<keyword evidence="1" id="KW-1133">Transmembrane helix</keyword>
<protein>
    <submittedName>
        <fullName evidence="2">Cytochrome c oxidase assembly factor Coa1 family protein</fullName>
    </submittedName>
</protein>
<evidence type="ECO:0000313" key="3">
    <source>
        <dbReference type="Proteomes" id="UP001597138"/>
    </source>
</evidence>
<evidence type="ECO:0000256" key="1">
    <source>
        <dbReference type="SAM" id="Phobius"/>
    </source>
</evidence>
<dbReference type="Pfam" id="PF08695">
    <property type="entry name" value="Coa1"/>
    <property type="match status" value="1"/>
</dbReference>
<accession>A0ABW4H7N7</accession>
<keyword evidence="3" id="KW-1185">Reference proteome</keyword>
<sequence length="145" mass="16381">MSDEIIKNKTWLQKNWIWFFFLVIIAALIIFISLNANSRDGLIGTAKAYTENELYENAIKKANSNQEVVNYFGKIAPLDKLAILEGNTSFSDEYKAVTLSVRINGEKLKGKLTITAVKNGTEWIYKKIAIRAKNPVKEILVLDSP</sequence>
<dbReference type="InterPro" id="IPR014807">
    <property type="entry name" value="Coa1"/>
</dbReference>
<reference evidence="3" key="1">
    <citation type="journal article" date="2019" name="Int. J. Syst. Evol. Microbiol.">
        <title>The Global Catalogue of Microorganisms (GCM) 10K type strain sequencing project: providing services to taxonomists for standard genome sequencing and annotation.</title>
        <authorList>
            <consortium name="The Broad Institute Genomics Platform"/>
            <consortium name="The Broad Institute Genome Sequencing Center for Infectious Disease"/>
            <person name="Wu L."/>
            <person name="Ma J."/>
        </authorList>
    </citation>
    <scope>NUCLEOTIDE SEQUENCE [LARGE SCALE GENOMIC DNA]</scope>
    <source>
        <strain evidence="3">CCUG 70865</strain>
    </source>
</reference>
<feature type="transmembrane region" description="Helical" evidence="1">
    <location>
        <begin position="16"/>
        <end position="34"/>
    </location>
</feature>
<name>A0ABW4H7N7_9FLAO</name>
<gene>
    <name evidence="2" type="ORF">ACFSC2_00860</name>
</gene>
<evidence type="ECO:0000313" key="2">
    <source>
        <dbReference type="EMBL" id="MFD1601281.1"/>
    </source>
</evidence>
<proteinExistence type="predicted"/>
<comment type="caution">
    <text evidence="2">The sequence shown here is derived from an EMBL/GenBank/DDBJ whole genome shotgun (WGS) entry which is preliminary data.</text>
</comment>
<dbReference type="Proteomes" id="UP001597138">
    <property type="component" value="Unassembled WGS sequence"/>
</dbReference>
<dbReference type="RefSeq" id="WP_379817360.1">
    <property type="nucleotide sequence ID" value="NZ_JBHUDZ010000001.1"/>
</dbReference>
<keyword evidence="1" id="KW-0812">Transmembrane</keyword>
<keyword evidence="1" id="KW-0472">Membrane</keyword>
<dbReference type="EMBL" id="JBHUDZ010000001">
    <property type="protein sequence ID" value="MFD1601281.1"/>
    <property type="molecule type" value="Genomic_DNA"/>
</dbReference>
<organism evidence="2 3">
    <name type="scientific">Flavobacterium artemisiae</name>
    <dbReference type="NCBI Taxonomy" id="2126556"/>
    <lineage>
        <taxon>Bacteria</taxon>
        <taxon>Pseudomonadati</taxon>
        <taxon>Bacteroidota</taxon>
        <taxon>Flavobacteriia</taxon>
        <taxon>Flavobacteriales</taxon>
        <taxon>Flavobacteriaceae</taxon>
        <taxon>Flavobacterium</taxon>
    </lineage>
</organism>